<dbReference type="GO" id="GO:0000171">
    <property type="term" value="F:ribonuclease MRP activity"/>
    <property type="evidence" value="ECO:0007669"/>
    <property type="project" value="TreeGrafter"/>
</dbReference>
<dbReference type="Proteomes" id="UP000694866">
    <property type="component" value="Unplaced"/>
</dbReference>
<evidence type="ECO:0000313" key="2">
    <source>
        <dbReference type="RefSeq" id="XP_011314803.1"/>
    </source>
</evidence>
<accession>A0A9R1TTL6</accession>
<dbReference type="GO" id="GO:0004526">
    <property type="term" value="F:ribonuclease P activity"/>
    <property type="evidence" value="ECO:0007669"/>
    <property type="project" value="TreeGrafter"/>
</dbReference>
<dbReference type="PANTHER" id="PTHR15396:SF1">
    <property type="entry name" value="RIBONUCLEASE P PROTEIN SUBUNIT P40"/>
    <property type="match status" value="1"/>
</dbReference>
<dbReference type="GO" id="GO:0001682">
    <property type="term" value="P:tRNA 5'-leader removal"/>
    <property type="evidence" value="ECO:0007669"/>
    <property type="project" value="InterPro"/>
</dbReference>
<dbReference type="GO" id="GO:0030681">
    <property type="term" value="C:multimeric ribonuclease P complex"/>
    <property type="evidence" value="ECO:0007669"/>
    <property type="project" value="TreeGrafter"/>
</dbReference>
<dbReference type="GO" id="GO:0000447">
    <property type="term" value="P:endonucleolytic cleavage in ITS1 to separate SSU-rRNA from 5.8S rRNA and LSU-rRNA from tricistronic rRNA transcript (SSU-rRNA, 5.8S rRNA, LSU-rRNA)"/>
    <property type="evidence" value="ECO:0007669"/>
    <property type="project" value="TreeGrafter"/>
</dbReference>
<dbReference type="Pfam" id="PF08584">
    <property type="entry name" value="Ribonuc_P_40"/>
    <property type="match status" value="1"/>
</dbReference>
<sequence length="359" mass="41422">MLCPKVWDLKAPQHHNEIAHWRQQEVPLTISNHYYNHSVSVVAPHKTELPVDIVDNILEDSEYYKVEALPVWRIIDKEFIEAFVKKGELTLLSINTRIDLENCICVTPKGQLVLSLRAEDYQKLGIEGKGSYFDRVKNSRYVVQVDLKKEAFTPGKRNYERVRKCLEENLEQVFDVIVIWEAPETNLCPSSVAAWFHQKGYKVSLCRQRYSKRLVCDCRIPSVSPDCNDEKFIEWLGIISIGGDVKNEDPENYMNSYISPCPNASRGDVFFAEWRGFFSRKRLEGIYKKLQDYVEHSSASSSWLSLHVQGFADSPVSWGLKEHSFYTDGDNSYTIVFHSNGEKLISKSLSSNNKPRKIQ</sequence>
<dbReference type="RefSeq" id="XP_011314803.1">
    <property type="nucleotide sequence ID" value="XM_011316501.1"/>
</dbReference>
<dbReference type="AlphaFoldDB" id="A0A9R1TTL6"/>
<gene>
    <name evidence="2" type="primary">LOC105273835</name>
</gene>
<dbReference type="GeneID" id="105273835"/>
<dbReference type="OrthoDB" id="63112at2759"/>
<name>A0A9R1TTL6_9HYME</name>
<evidence type="ECO:0000313" key="1">
    <source>
        <dbReference type="Proteomes" id="UP000694866"/>
    </source>
</evidence>
<dbReference type="PANTHER" id="PTHR15396">
    <property type="entry name" value="RIBONUCLEASE P PROTEIN SUBUNIT P40"/>
    <property type="match status" value="1"/>
</dbReference>
<dbReference type="GO" id="GO:0000172">
    <property type="term" value="C:ribonuclease MRP complex"/>
    <property type="evidence" value="ECO:0007669"/>
    <property type="project" value="TreeGrafter"/>
</dbReference>
<proteinExistence type="predicted"/>
<keyword evidence="1" id="KW-1185">Reference proteome</keyword>
<reference evidence="2" key="1">
    <citation type="submission" date="2025-08" db="UniProtKB">
        <authorList>
            <consortium name="RefSeq"/>
        </authorList>
    </citation>
    <scope>IDENTIFICATION</scope>
    <source>
        <strain evidence="2">USDA-PBARC FA_bdor</strain>
        <tissue evidence="2">Whole organism</tissue>
    </source>
</reference>
<organism evidence="1 2">
    <name type="scientific">Fopius arisanus</name>
    <dbReference type="NCBI Taxonomy" id="64838"/>
    <lineage>
        <taxon>Eukaryota</taxon>
        <taxon>Metazoa</taxon>
        <taxon>Ecdysozoa</taxon>
        <taxon>Arthropoda</taxon>
        <taxon>Hexapoda</taxon>
        <taxon>Insecta</taxon>
        <taxon>Pterygota</taxon>
        <taxon>Neoptera</taxon>
        <taxon>Endopterygota</taxon>
        <taxon>Hymenoptera</taxon>
        <taxon>Apocrita</taxon>
        <taxon>Ichneumonoidea</taxon>
        <taxon>Braconidae</taxon>
        <taxon>Opiinae</taxon>
        <taxon>Fopius</taxon>
    </lineage>
</organism>
<protein>
    <submittedName>
        <fullName evidence="2">Ribonuclease P protein subunit p40 isoform X2</fullName>
    </submittedName>
</protein>
<dbReference type="InterPro" id="IPR013893">
    <property type="entry name" value="RNase_P_Rpp40"/>
</dbReference>